<accession>A0A8J3CKL1</accession>
<dbReference type="PANTHER" id="PTHR33678:SF1">
    <property type="entry name" value="BLL1576 PROTEIN"/>
    <property type="match status" value="1"/>
</dbReference>
<reference evidence="2" key="1">
    <citation type="journal article" date="2014" name="Int. J. Syst. Evol. Microbiol.">
        <title>Complete genome sequence of Corynebacterium casei LMG S-19264T (=DSM 44701T), isolated from a smear-ripened cheese.</title>
        <authorList>
            <consortium name="US DOE Joint Genome Institute (JGI-PGF)"/>
            <person name="Walter F."/>
            <person name="Albersmeier A."/>
            <person name="Kalinowski J."/>
            <person name="Ruckert C."/>
        </authorList>
    </citation>
    <scope>NUCLEOTIDE SEQUENCE</scope>
    <source>
        <strain evidence="2">CGMCC 4.5737</strain>
    </source>
</reference>
<organism evidence="2 3">
    <name type="scientific">Longimycelium tulufanense</name>
    <dbReference type="NCBI Taxonomy" id="907463"/>
    <lineage>
        <taxon>Bacteria</taxon>
        <taxon>Bacillati</taxon>
        <taxon>Actinomycetota</taxon>
        <taxon>Actinomycetes</taxon>
        <taxon>Pseudonocardiales</taxon>
        <taxon>Pseudonocardiaceae</taxon>
        <taxon>Longimycelium</taxon>
    </lineage>
</organism>
<reference evidence="2" key="2">
    <citation type="submission" date="2020-09" db="EMBL/GenBank/DDBJ databases">
        <authorList>
            <person name="Sun Q."/>
            <person name="Zhou Y."/>
        </authorList>
    </citation>
    <scope>NUCLEOTIDE SEQUENCE</scope>
    <source>
        <strain evidence="2">CGMCC 4.5737</strain>
    </source>
</reference>
<keyword evidence="3" id="KW-1185">Reference proteome</keyword>
<dbReference type="AlphaFoldDB" id="A0A8J3CKL1"/>
<dbReference type="Pfam" id="PF03050">
    <property type="entry name" value="DDE_Tnp_IS66"/>
    <property type="match status" value="1"/>
</dbReference>
<dbReference type="InterPro" id="IPR052344">
    <property type="entry name" value="Transposase-related"/>
</dbReference>
<protein>
    <recommendedName>
        <fullName evidence="1">Transposase IS66 central domain-containing protein</fullName>
    </recommendedName>
</protein>
<proteinExistence type="predicted"/>
<dbReference type="Proteomes" id="UP000637578">
    <property type="component" value="Unassembled WGS sequence"/>
</dbReference>
<evidence type="ECO:0000313" key="2">
    <source>
        <dbReference type="EMBL" id="GGM83063.1"/>
    </source>
</evidence>
<sequence>MFQHVPVALVVELVTDLSGVDPSAGWVCRVLRETADVLAGVEKLIRTLLAAAHILHVDETGAKVTGARWWLHVSATEKLTTYHLDQSRGRPAITNLGIFDGVTGIAVHDCWASCNAYTDCEHALCGAHIARELIAADETHRGQYWQPKP</sequence>
<gene>
    <name evidence="2" type="ORF">GCM10012275_62050</name>
</gene>
<evidence type="ECO:0000259" key="1">
    <source>
        <dbReference type="Pfam" id="PF03050"/>
    </source>
</evidence>
<dbReference type="EMBL" id="BMMK01000059">
    <property type="protein sequence ID" value="GGM83063.1"/>
    <property type="molecule type" value="Genomic_DNA"/>
</dbReference>
<name>A0A8J3CKL1_9PSEU</name>
<dbReference type="InterPro" id="IPR004291">
    <property type="entry name" value="Transposase_IS66_central"/>
</dbReference>
<evidence type="ECO:0000313" key="3">
    <source>
        <dbReference type="Proteomes" id="UP000637578"/>
    </source>
</evidence>
<feature type="domain" description="Transposase IS66 central" evidence="1">
    <location>
        <begin position="3"/>
        <end position="146"/>
    </location>
</feature>
<dbReference type="PANTHER" id="PTHR33678">
    <property type="entry name" value="BLL1576 PROTEIN"/>
    <property type="match status" value="1"/>
</dbReference>
<comment type="caution">
    <text evidence="2">The sequence shown here is derived from an EMBL/GenBank/DDBJ whole genome shotgun (WGS) entry which is preliminary data.</text>
</comment>